<evidence type="ECO:0000313" key="2">
    <source>
        <dbReference type="Proteomes" id="UP000805193"/>
    </source>
</evidence>
<dbReference type="Proteomes" id="UP000805193">
    <property type="component" value="Unassembled WGS sequence"/>
</dbReference>
<sequence length="351" mass="38146">ASHGNEDVSVIPEMEFCQSQKMTIFLGSIYAYKGLLMAFGCFLAWETRHVSIPALNDSKYVGMSVYNVVIMCSIGAAISFVLRDQQDAAFIIISVFIIFCSTTTLCLVFVPKVRLKIAKKIRPRSCPFRSVTEEDSLLEKSVKRKLSTASLQGSPPAPALAGSAAVTAMGAVRAVRQQRSGSVQLRPQASSQARTQQPSMHQFHALGGSEEPFRRTPLVNGLSASDRVRCEPLRPQPPSSSSDEMSPLLALAEQDYADFQSDESDTLASPQQMSVRRRAKSLGTLRGPGGTSRDSPAVVSLIEQDSGDGRAATGSQTPLLPFLPLFSRLVQDRTALYSSYPSIKCDIVEYL</sequence>
<comment type="caution">
    <text evidence="1">The sequence shown here is derived from an EMBL/GenBank/DDBJ whole genome shotgun (WGS) entry which is preliminary data.</text>
</comment>
<name>A0AC60P7T2_IXOPE</name>
<feature type="non-terminal residue" evidence="1">
    <location>
        <position position="1"/>
    </location>
</feature>
<evidence type="ECO:0000313" key="1">
    <source>
        <dbReference type="EMBL" id="KAG0415451.1"/>
    </source>
</evidence>
<dbReference type="EMBL" id="JABSTQ010011068">
    <property type="protein sequence ID" value="KAG0415451.1"/>
    <property type="molecule type" value="Genomic_DNA"/>
</dbReference>
<organism evidence="1 2">
    <name type="scientific">Ixodes persulcatus</name>
    <name type="common">Taiga tick</name>
    <dbReference type="NCBI Taxonomy" id="34615"/>
    <lineage>
        <taxon>Eukaryota</taxon>
        <taxon>Metazoa</taxon>
        <taxon>Ecdysozoa</taxon>
        <taxon>Arthropoda</taxon>
        <taxon>Chelicerata</taxon>
        <taxon>Arachnida</taxon>
        <taxon>Acari</taxon>
        <taxon>Parasitiformes</taxon>
        <taxon>Ixodida</taxon>
        <taxon>Ixodoidea</taxon>
        <taxon>Ixodidae</taxon>
        <taxon>Ixodinae</taxon>
        <taxon>Ixodes</taxon>
    </lineage>
</organism>
<gene>
    <name evidence="1" type="ORF">HPB47_007374</name>
</gene>
<accession>A0AC60P7T2</accession>
<protein>
    <submittedName>
        <fullName evidence="1">Uncharacterized protein</fullName>
    </submittedName>
</protein>
<proteinExistence type="predicted"/>
<keyword evidence="2" id="KW-1185">Reference proteome</keyword>
<reference evidence="1 2" key="1">
    <citation type="journal article" date="2020" name="Cell">
        <title>Large-Scale Comparative Analyses of Tick Genomes Elucidate Their Genetic Diversity and Vector Capacities.</title>
        <authorList>
            <consortium name="Tick Genome and Microbiome Consortium (TIGMIC)"/>
            <person name="Jia N."/>
            <person name="Wang J."/>
            <person name="Shi W."/>
            <person name="Du L."/>
            <person name="Sun Y."/>
            <person name="Zhan W."/>
            <person name="Jiang J.F."/>
            <person name="Wang Q."/>
            <person name="Zhang B."/>
            <person name="Ji P."/>
            <person name="Bell-Sakyi L."/>
            <person name="Cui X.M."/>
            <person name="Yuan T.T."/>
            <person name="Jiang B.G."/>
            <person name="Yang W.F."/>
            <person name="Lam T.T."/>
            <person name="Chang Q.C."/>
            <person name="Ding S.J."/>
            <person name="Wang X.J."/>
            <person name="Zhu J.G."/>
            <person name="Ruan X.D."/>
            <person name="Zhao L."/>
            <person name="Wei J.T."/>
            <person name="Ye R.Z."/>
            <person name="Que T.C."/>
            <person name="Du C.H."/>
            <person name="Zhou Y.H."/>
            <person name="Cheng J.X."/>
            <person name="Dai P.F."/>
            <person name="Guo W.B."/>
            <person name="Han X.H."/>
            <person name="Huang E.J."/>
            <person name="Li L.F."/>
            <person name="Wei W."/>
            <person name="Gao Y.C."/>
            <person name="Liu J.Z."/>
            <person name="Shao H.Z."/>
            <person name="Wang X."/>
            <person name="Wang C.C."/>
            <person name="Yang T.C."/>
            <person name="Huo Q.B."/>
            <person name="Li W."/>
            <person name="Chen H.Y."/>
            <person name="Chen S.E."/>
            <person name="Zhou L.G."/>
            <person name="Ni X.B."/>
            <person name="Tian J.H."/>
            <person name="Sheng Y."/>
            <person name="Liu T."/>
            <person name="Pan Y.S."/>
            <person name="Xia L.Y."/>
            <person name="Li J."/>
            <person name="Zhao F."/>
            <person name="Cao W.C."/>
        </authorList>
    </citation>
    <scope>NUCLEOTIDE SEQUENCE [LARGE SCALE GENOMIC DNA]</scope>
    <source>
        <strain evidence="1">Iper-2018</strain>
    </source>
</reference>